<feature type="transmembrane region" description="Helical" evidence="20">
    <location>
        <begin position="437"/>
        <end position="459"/>
    </location>
</feature>
<evidence type="ECO:0000256" key="3">
    <source>
        <dbReference type="ARBA" id="ARBA00004613"/>
    </source>
</evidence>
<feature type="signal peptide" evidence="21">
    <location>
        <begin position="1"/>
        <end position="22"/>
    </location>
</feature>
<dbReference type="Gene3D" id="4.10.410.10">
    <property type="entry name" value="Pancreatic trypsin inhibitor Kunitz domain"/>
    <property type="match status" value="2"/>
</dbReference>
<evidence type="ECO:0000259" key="22">
    <source>
        <dbReference type="PROSITE" id="PS50279"/>
    </source>
</evidence>
<evidence type="ECO:0000256" key="2">
    <source>
        <dbReference type="ARBA" id="ARBA00004496"/>
    </source>
</evidence>
<dbReference type="InterPro" id="IPR020901">
    <property type="entry name" value="Prtase_inh_Kunz-CS"/>
</dbReference>
<dbReference type="Gene3D" id="4.10.400.10">
    <property type="entry name" value="Low-density Lipoprotein Receptor"/>
    <property type="match status" value="1"/>
</dbReference>
<dbReference type="GeneID" id="101581704"/>
<keyword evidence="9" id="KW-0677">Repeat</keyword>
<feature type="chain" id="PRO_5044649431" description="Kunitz-type protease inhibitor 1" evidence="21">
    <location>
        <begin position="23"/>
        <end position="500"/>
    </location>
</feature>
<proteinExistence type="predicted"/>
<dbReference type="PROSITE" id="PS01209">
    <property type="entry name" value="LDLRA_1"/>
    <property type="match status" value="1"/>
</dbReference>
<dbReference type="InterPro" id="IPR013783">
    <property type="entry name" value="Ig-like_fold"/>
</dbReference>
<evidence type="ECO:0000256" key="17">
    <source>
        <dbReference type="ARBA" id="ARBA00082652"/>
    </source>
</evidence>
<keyword evidence="4" id="KW-1003">Cell membrane</keyword>
<evidence type="ECO:0000256" key="16">
    <source>
        <dbReference type="ARBA" id="ARBA00071443"/>
    </source>
</evidence>
<dbReference type="PROSITE" id="PS50986">
    <property type="entry name" value="MANSC"/>
    <property type="match status" value="1"/>
</dbReference>
<keyword evidence="11 20" id="KW-0472">Membrane</keyword>
<dbReference type="GO" id="GO:0005886">
    <property type="term" value="C:plasma membrane"/>
    <property type="evidence" value="ECO:0007669"/>
    <property type="project" value="UniProtKB-SubCell"/>
</dbReference>
<evidence type="ECO:0000256" key="14">
    <source>
        <dbReference type="ARBA" id="ARBA00053720"/>
    </source>
</evidence>
<feature type="domain" description="BPTI/Kunitz inhibitor" evidence="22">
    <location>
        <begin position="237"/>
        <end position="287"/>
    </location>
</feature>
<keyword evidence="20" id="KW-0812">Transmembrane</keyword>
<evidence type="ECO:0000256" key="15">
    <source>
        <dbReference type="ARBA" id="ARBA00062494"/>
    </source>
</evidence>
<organism evidence="24 26">
    <name type="scientific">Octodon degus</name>
    <name type="common">Degu</name>
    <name type="synonym">Sciurus degus</name>
    <dbReference type="NCBI Taxonomy" id="10160"/>
    <lineage>
        <taxon>Eukaryota</taxon>
        <taxon>Metazoa</taxon>
        <taxon>Chordata</taxon>
        <taxon>Craniata</taxon>
        <taxon>Vertebrata</taxon>
        <taxon>Euteleostomi</taxon>
        <taxon>Mammalia</taxon>
        <taxon>Eutheria</taxon>
        <taxon>Euarchontoglires</taxon>
        <taxon>Glires</taxon>
        <taxon>Rodentia</taxon>
        <taxon>Hystricomorpha</taxon>
        <taxon>Octodontidae</taxon>
        <taxon>Octodon</taxon>
    </lineage>
</organism>
<dbReference type="AlphaFoldDB" id="A0A6P6E4S1"/>
<dbReference type="SMART" id="SM00131">
    <property type="entry name" value="KU"/>
    <property type="match status" value="2"/>
</dbReference>
<dbReference type="InterPro" id="IPR023415">
    <property type="entry name" value="LDLR_class-A_CS"/>
</dbReference>
<evidence type="ECO:0000313" key="24">
    <source>
        <dbReference type="Proteomes" id="UP000515203"/>
    </source>
</evidence>
<dbReference type="PRINTS" id="PR00759">
    <property type="entry name" value="BASICPTASE"/>
</dbReference>
<dbReference type="FunFam" id="4.10.410.10:FF:000006">
    <property type="entry name" value="Serine peptidase inhibitor, Kunitz type 1"/>
    <property type="match status" value="1"/>
</dbReference>
<evidence type="ECO:0000256" key="5">
    <source>
        <dbReference type="ARBA" id="ARBA00022490"/>
    </source>
</evidence>
<dbReference type="RefSeq" id="XP_004623576.1">
    <property type="nucleotide sequence ID" value="XM_004623519.2"/>
</dbReference>
<dbReference type="CTD" id="6692"/>
<evidence type="ECO:0000256" key="9">
    <source>
        <dbReference type="ARBA" id="ARBA00022737"/>
    </source>
</evidence>
<dbReference type="CDD" id="cd22623">
    <property type="entry name" value="Kunitz_HAI1_1-like"/>
    <property type="match status" value="1"/>
</dbReference>
<dbReference type="PROSITE" id="PS00280">
    <property type="entry name" value="BPTI_KUNITZ_1"/>
    <property type="match status" value="2"/>
</dbReference>
<keyword evidence="20" id="KW-1133">Transmembrane helix</keyword>
<dbReference type="PROSITE" id="PS50279">
    <property type="entry name" value="BPTI_KUNITZ_2"/>
    <property type="match status" value="2"/>
</dbReference>
<dbReference type="Proteomes" id="UP000515203">
    <property type="component" value="Unplaced"/>
</dbReference>
<evidence type="ECO:0000256" key="1">
    <source>
        <dbReference type="ARBA" id="ARBA00004236"/>
    </source>
</evidence>
<evidence type="ECO:0000256" key="12">
    <source>
        <dbReference type="ARBA" id="ARBA00023157"/>
    </source>
</evidence>
<dbReference type="GO" id="GO:0004867">
    <property type="term" value="F:serine-type endopeptidase inhibitor activity"/>
    <property type="evidence" value="ECO:0007669"/>
    <property type="project" value="UniProtKB-KW"/>
</dbReference>
<feature type="disulfide bond" evidence="18">
    <location>
        <begin position="325"/>
        <end position="340"/>
    </location>
</feature>
<dbReference type="SMART" id="SM00765">
    <property type="entry name" value="MANEC"/>
    <property type="match status" value="1"/>
</dbReference>
<dbReference type="InterPro" id="IPR036880">
    <property type="entry name" value="Kunitz_BPTI_sf"/>
</dbReference>
<evidence type="ECO:0000256" key="11">
    <source>
        <dbReference type="ARBA" id="ARBA00023136"/>
    </source>
</evidence>
<comment type="function">
    <text evidence="14">Inhibitor of HGFAC. Inhibits serine protease activity of ST14/matriptase in vitro. Inhibits serine protease activity of TMPRSS13, via the BPTI/Kunitz inhibitor 1 domain.</text>
</comment>
<keyword evidence="6" id="KW-0964">Secreted</keyword>
<feature type="domain" description="MANSC" evidence="23">
    <location>
        <begin position="44"/>
        <end position="127"/>
    </location>
</feature>
<dbReference type="PANTHER" id="PTHR46750">
    <property type="entry name" value="KUNITZ-TYPE PROTEASE INHIBITOR 1"/>
    <property type="match status" value="1"/>
</dbReference>
<name>A0A6P6E4S1_OCTDE</name>
<dbReference type="GO" id="GO:0005576">
    <property type="term" value="C:extracellular region"/>
    <property type="evidence" value="ECO:0007669"/>
    <property type="project" value="UniProtKB-SubCell"/>
</dbReference>
<dbReference type="InterPro" id="IPR036055">
    <property type="entry name" value="LDL_receptor-like_sf"/>
</dbReference>
<dbReference type="SUPFAM" id="SSF57424">
    <property type="entry name" value="LDL receptor-like module"/>
    <property type="match status" value="1"/>
</dbReference>
<comment type="subunit">
    <text evidence="15">Interacts with HGFAC. Interacts with TMPRSS13; the interaction promotes the phosphorylation and cell membrane localization of TMPRSS13.</text>
</comment>
<accession>A0A6P6E4S1</accession>
<dbReference type="Pfam" id="PF00057">
    <property type="entry name" value="Ldl_recept_a"/>
    <property type="match status" value="1"/>
</dbReference>
<evidence type="ECO:0000256" key="20">
    <source>
        <dbReference type="SAM" id="Phobius"/>
    </source>
</evidence>
<evidence type="ECO:0000256" key="6">
    <source>
        <dbReference type="ARBA" id="ARBA00022525"/>
    </source>
</evidence>
<dbReference type="CDD" id="cd22624">
    <property type="entry name" value="Kunitz_HAI1_2-like"/>
    <property type="match status" value="1"/>
</dbReference>
<evidence type="ECO:0000256" key="19">
    <source>
        <dbReference type="SAM" id="MobiDB-lite"/>
    </source>
</evidence>
<dbReference type="GO" id="GO:0030198">
    <property type="term" value="P:extracellular matrix organization"/>
    <property type="evidence" value="ECO:0007669"/>
    <property type="project" value="TreeGrafter"/>
</dbReference>
<keyword evidence="5" id="KW-0963">Cytoplasm</keyword>
<dbReference type="GO" id="GO:0005737">
    <property type="term" value="C:cytoplasm"/>
    <property type="evidence" value="ECO:0007669"/>
    <property type="project" value="UniProtKB-SubCell"/>
</dbReference>
<keyword evidence="12 18" id="KW-1015">Disulfide bond</keyword>
<dbReference type="InterPro" id="IPR011106">
    <property type="entry name" value="MANSC_N"/>
</dbReference>
<feature type="region of interest" description="Disordered" evidence="19">
    <location>
        <begin position="466"/>
        <end position="500"/>
    </location>
</feature>
<dbReference type="GO" id="GO:0060429">
    <property type="term" value="P:epithelium development"/>
    <property type="evidence" value="ECO:0007669"/>
    <property type="project" value="TreeGrafter"/>
</dbReference>
<dbReference type="Gene3D" id="2.60.40.10">
    <property type="entry name" value="Immunoglobulins"/>
    <property type="match status" value="1"/>
</dbReference>
<evidence type="ECO:0000256" key="8">
    <source>
        <dbReference type="ARBA" id="ARBA00022729"/>
    </source>
</evidence>
<dbReference type="SUPFAM" id="SSF57362">
    <property type="entry name" value="BPTI-like"/>
    <property type="match status" value="2"/>
</dbReference>
<evidence type="ECO:0000256" key="13">
    <source>
        <dbReference type="ARBA" id="ARBA00023180"/>
    </source>
</evidence>
<dbReference type="InterPro" id="IPR002223">
    <property type="entry name" value="Kunitz_BPTI"/>
</dbReference>
<dbReference type="OrthoDB" id="2019384at2759"/>
<evidence type="ECO:0000256" key="7">
    <source>
        <dbReference type="ARBA" id="ARBA00022690"/>
    </source>
</evidence>
<keyword evidence="24" id="KW-1185">Reference proteome</keyword>
<dbReference type="Pfam" id="PF22352">
    <property type="entry name" value="K319L-like_PKD"/>
    <property type="match status" value="1"/>
</dbReference>
<keyword evidence="7 25" id="KW-0646">Protease inhibitor</keyword>
<feature type="disulfide bond" evidence="18">
    <location>
        <begin position="306"/>
        <end position="318"/>
    </location>
</feature>
<dbReference type="Pfam" id="PF07502">
    <property type="entry name" value="MANEC"/>
    <property type="match status" value="1"/>
</dbReference>
<evidence type="ECO:0000313" key="26">
    <source>
        <dbReference type="RefSeq" id="XP_023567251.1"/>
    </source>
</evidence>
<protein>
    <recommendedName>
        <fullName evidence="16">Kunitz-type protease inhibitor 1</fullName>
    </recommendedName>
    <alternativeName>
        <fullName evidence="17">Hepatocyte growth factor activator inhibitor type 1</fullName>
    </alternativeName>
</protein>
<dbReference type="Pfam" id="PF00014">
    <property type="entry name" value="Kunitz_BPTI"/>
    <property type="match status" value="2"/>
</dbReference>
<dbReference type="RefSeq" id="XP_023567251.1">
    <property type="nucleotide sequence ID" value="XM_023711483.1"/>
</dbReference>
<dbReference type="FunFam" id="4.10.400.10:FF:000067">
    <property type="entry name" value="Serine peptidase inhibitor, Kunitz type 1"/>
    <property type="match status" value="1"/>
</dbReference>
<evidence type="ECO:0000256" key="18">
    <source>
        <dbReference type="PROSITE-ProRule" id="PRU00124"/>
    </source>
</evidence>
<reference evidence="25 26" key="1">
    <citation type="submission" date="2025-04" db="UniProtKB">
        <authorList>
            <consortium name="RefSeq"/>
        </authorList>
    </citation>
    <scope>IDENTIFICATION</scope>
</reference>
<dbReference type="GO" id="GO:0008544">
    <property type="term" value="P:epidermis development"/>
    <property type="evidence" value="ECO:0007669"/>
    <property type="project" value="TreeGrafter"/>
</dbReference>
<dbReference type="PROSITE" id="PS50068">
    <property type="entry name" value="LDLRA_2"/>
    <property type="match status" value="1"/>
</dbReference>
<evidence type="ECO:0000256" key="4">
    <source>
        <dbReference type="ARBA" id="ARBA00022475"/>
    </source>
</evidence>
<dbReference type="PANTHER" id="PTHR46750:SF1">
    <property type="entry name" value="KUNITZ-TYPE PROTEASE INHIBITOR 1"/>
    <property type="match status" value="1"/>
</dbReference>
<evidence type="ECO:0000256" key="10">
    <source>
        <dbReference type="ARBA" id="ARBA00022900"/>
    </source>
</evidence>
<evidence type="ECO:0000313" key="25">
    <source>
        <dbReference type="RefSeq" id="XP_004623576.1"/>
    </source>
</evidence>
<keyword evidence="10" id="KW-0722">Serine protease inhibitor</keyword>
<dbReference type="CDD" id="cd00112">
    <property type="entry name" value="LDLa"/>
    <property type="match status" value="1"/>
</dbReference>
<comment type="subcellular location">
    <subcellularLocation>
        <location evidence="1">Cell membrane</location>
    </subcellularLocation>
    <subcellularLocation>
        <location evidence="2">Cytoplasm</location>
    </subcellularLocation>
    <subcellularLocation>
        <location evidence="3">Secreted</location>
    </subcellularLocation>
</comment>
<dbReference type="FunFam" id="4.10.410.10:FF:000008">
    <property type="entry name" value="Serine peptidase inhibitor, Kunitz type 1"/>
    <property type="match status" value="1"/>
</dbReference>
<dbReference type="InterPro" id="IPR002172">
    <property type="entry name" value="LDrepeatLR_classA_rpt"/>
</dbReference>
<dbReference type="InterPro" id="IPR013980">
    <property type="entry name" value="MANSC_dom"/>
</dbReference>
<gene>
    <name evidence="25 26" type="primary">Spint1</name>
</gene>
<keyword evidence="13" id="KW-0325">Glycoprotein</keyword>
<evidence type="ECO:0000256" key="21">
    <source>
        <dbReference type="SAM" id="SignalP"/>
    </source>
</evidence>
<evidence type="ECO:0000259" key="23">
    <source>
        <dbReference type="PROSITE" id="PS50986"/>
    </source>
</evidence>
<feature type="domain" description="BPTI/Kunitz inhibitor" evidence="22">
    <location>
        <begin position="362"/>
        <end position="412"/>
    </location>
</feature>
<dbReference type="SMART" id="SM00192">
    <property type="entry name" value="LDLa"/>
    <property type="match status" value="1"/>
</dbReference>
<feature type="disulfide bond" evidence="18">
    <location>
        <begin position="313"/>
        <end position="331"/>
    </location>
</feature>
<keyword evidence="8 21" id="KW-0732">Signal</keyword>
<sequence>MASAIAAAVWLLCALGLRDAAAELPPEPPELPTEASCLARFTSGVPAFVLDTEASVSNGATFLWSPEVRRGRECVRACCTTQNCNLALVELQPDGGEDAIAACFLMNCLYEQNFVCKFVRRDGFINYLTQEVYHSYRKLRSQGFGGSRIPRAWVGIDLKVQPQEPLVLKDVGNTDWHLLQGDTGVSIERKEPDQLELWGLKEGTYLFQLTATGSDEPQGTANVTITVLSAKQTEDYCLASSKVGRCRGAFPRWYYNPKDKICKKFTYGGCLGNKNNYLREEECMMACRDVQGPSMERQHPVCSGSCQPTQFHCSDGCCIDSFLECDDTPDCPDGSDEATCEKYTTGFDELQNIRILSDKGHCVDPPDTGTCKDSIPRWYYNPFSERCARFTYGGCYGNSNNFEEEQQCLESCGGISKKDVFGLRRESSIPSTGSVEVAMAALLVTCIVVVIAILGYCFFKNQKKGFRRHRHHPPPTPASSTVSTTEDTEHLVYNHTTRPL</sequence>